<feature type="domain" description="Ketoreductase" evidence="3">
    <location>
        <begin position="6"/>
        <end position="187"/>
    </location>
</feature>
<evidence type="ECO:0000256" key="1">
    <source>
        <dbReference type="ARBA" id="ARBA00006484"/>
    </source>
</evidence>
<dbReference type="PRINTS" id="PR00080">
    <property type="entry name" value="SDRFAMILY"/>
</dbReference>
<comment type="similarity">
    <text evidence="1">Belongs to the short-chain dehydrogenases/reductases (SDR) family.</text>
</comment>
<dbReference type="SMART" id="SM00822">
    <property type="entry name" value="PKS_KR"/>
    <property type="match status" value="1"/>
</dbReference>
<dbReference type="EMBL" id="JABAFG010000006">
    <property type="protein sequence ID" value="NME28013.1"/>
    <property type="molecule type" value="Genomic_DNA"/>
</dbReference>
<dbReference type="Gene3D" id="3.40.50.720">
    <property type="entry name" value="NAD(P)-binding Rossmann-like Domain"/>
    <property type="match status" value="1"/>
</dbReference>
<dbReference type="CDD" id="cd05233">
    <property type="entry name" value="SDR_c"/>
    <property type="match status" value="1"/>
</dbReference>
<dbReference type="InterPro" id="IPR002347">
    <property type="entry name" value="SDR_fam"/>
</dbReference>
<proteinExistence type="inferred from homology"/>
<dbReference type="Pfam" id="PF13561">
    <property type="entry name" value="adh_short_C2"/>
    <property type="match status" value="1"/>
</dbReference>
<dbReference type="PROSITE" id="PS00061">
    <property type="entry name" value="ADH_SHORT"/>
    <property type="match status" value="1"/>
</dbReference>
<name>A0A848C0B0_9FIRM</name>
<evidence type="ECO:0000259" key="3">
    <source>
        <dbReference type="SMART" id="SM00822"/>
    </source>
</evidence>
<evidence type="ECO:0000313" key="5">
    <source>
        <dbReference type="Proteomes" id="UP000591071"/>
    </source>
</evidence>
<dbReference type="FunFam" id="3.40.50.720:FF:000084">
    <property type="entry name" value="Short-chain dehydrogenase reductase"/>
    <property type="match status" value="1"/>
</dbReference>
<organism evidence="4 5">
    <name type="scientific">Megasphaera hexanoica</name>
    <dbReference type="NCBI Taxonomy" id="1675036"/>
    <lineage>
        <taxon>Bacteria</taxon>
        <taxon>Bacillati</taxon>
        <taxon>Bacillota</taxon>
        <taxon>Negativicutes</taxon>
        <taxon>Veillonellales</taxon>
        <taxon>Veillonellaceae</taxon>
        <taxon>Megasphaera</taxon>
    </lineage>
</organism>
<dbReference type="SUPFAM" id="SSF51735">
    <property type="entry name" value="NAD(P)-binding Rossmann-fold domains"/>
    <property type="match status" value="1"/>
</dbReference>
<comment type="caution">
    <text evidence="4">The sequence shown here is derived from an EMBL/GenBank/DDBJ whole genome shotgun (WGS) entry which is preliminary data.</text>
</comment>
<evidence type="ECO:0000313" key="4">
    <source>
        <dbReference type="EMBL" id="NME28013.1"/>
    </source>
</evidence>
<dbReference type="InterPro" id="IPR020904">
    <property type="entry name" value="Sc_DH/Rdtase_CS"/>
</dbReference>
<dbReference type="PANTHER" id="PTHR42879:SF2">
    <property type="entry name" value="3-OXOACYL-[ACYL-CARRIER-PROTEIN] REDUCTASE FABG"/>
    <property type="match status" value="1"/>
</dbReference>
<protein>
    <submittedName>
        <fullName evidence="4">SDR family oxidoreductase</fullName>
    </submittedName>
</protein>
<dbReference type="InterPro" id="IPR057326">
    <property type="entry name" value="KR_dom"/>
</dbReference>
<sequence length="250" mass="26754">MEWKDKVILISGGTSGIGLATARILLGKGAGVVINGRDVAKGRAALSHLQSLPGSCQFVPGDVSDERACCRIVQETLHHFGRLDGLVTSAGYYEEQLLENVAARDVESLFATNVYGTIYLCREALEPLKKNQGSIVMVSSDAGLQGNIGCSVYSATKGAVVSFCKSLALELAPHDVRVNCVCPGDVKTPLLSRQMEANPDETEESLRQQYPLYRLAEASEVGQVIVFLLSREASYMTATAVPVDGGLTSW</sequence>
<reference evidence="4 5" key="1">
    <citation type="submission" date="2020-04" db="EMBL/GenBank/DDBJ databases">
        <authorList>
            <person name="Hitch T.C.A."/>
            <person name="Wylensek D."/>
            <person name="Clavel T."/>
        </authorList>
    </citation>
    <scope>NUCLEOTIDE SEQUENCE [LARGE SCALE GENOMIC DNA]</scope>
    <source>
        <strain evidence="4 5">Oil-RF-744-FAT-WT-6-1</strain>
    </source>
</reference>
<dbReference type="PRINTS" id="PR00081">
    <property type="entry name" value="GDHRDH"/>
</dbReference>
<evidence type="ECO:0000256" key="2">
    <source>
        <dbReference type="ARBA" id="ARBA00023002"/>
    </source>
</evidence>
<dbReference type="AlphaFoldDB" id="A0A848C0B0"/>
<accession>A0A848C0B0</accession>
<gene>
    <name evidence="4" type="ORF">HF872_05170</name>
</gene>
<dbReference type="InterPro" id="IPR036291">
    <property type="entry name" value="NAD(P)-bd_dom_sf"/>
</dbReference>
<dbReference type="Proteomes" id="UP000591071">
    <property type="component" value="Unassembled WGS sequence"/>
</dbReference>
<dbReference type="PANTHER" id="PTHR42879">
    <property type="entry name" value="3-OXOACYL-(ACYL-CARRIER-PROTEIN) REDUCTASE"/>
    <property type="match status" value="1"/>
</dbReference>
<dbReference type="InterPro" id="IPR050259">
    <property type="entry name" value="SDR"/>
</dbReference>
<dbReference type="GO" id="GO:0008206">
    <property type="term" value="P:bile acid metabolic process"/>
    <property type="evidence" value="ECO:0007669"/>
    <property type="project" value="UniProtKB-ARBA"/>
</dbReference>
<dbReference type="GO" id="GO:0016491">
    <property type="term" value="F:oxidoreductase activity"/>
    <property type="evidence" value="ECO:0007669"/>
    <property type="project" value="UniProtKB-KW"/>
</dbReference>
<keyword evidence="2" id="KW-0560">Oxidoreductase</keyword>